<dbReference type="HOGENOM" id="CLU_2231981_0_0_4"/>
<feature type="signal peptide" evidence="1">
    <location>
        <begin position="1"/>
        <end position="38"/>
    </location>
</feature>
<evidence type="ECO:0000313" key="2">
    <source>
        <dbReference type="EMBL" id="AIY44218.1"/>
    </source>
</evidence>
<dbReference type="Proteomes" id="UP000030302">
    <property type="component" value="Plasmid unnamed"/>
</dbReference>
<keyword evidence="2" id="KW-0614">Plasmid</keyword>
<dbReference type="RefSeq" id="WP_040126136.1">
    <property type="nucleotide sequence ID" value="NZ_CP009963.1"/>
</dbReference>
<organism evidence="2 3">
    <name type="scientific">Collimonas arenae</name>
    <dbReference type="NCBI Taxonomy" id="279058"/>
    <lineage>
        <taxon>Bacteria</taxon>
        <taxon>Pseudomonadati</taxon>
        <taxon>Pseudomonadota</taxon>
        <taxon>Betaproteobacteria</taxon>
        <taxon>Burkholderiales</taxon>
        <taxon>Oxalobacteraceae</taxon>
        <taxon>Collimonas</taxon>
    </lineage>
</organism>
<dbReference type="EMBL" id="CP009963">
    <property type="protein sequence ID" value="AIY44218.1"/>
    <property type="molecule type" value="Genomic_DNA"/>
</dbReference>
<dbReference type="KEGG" id="care:LT85_p039"/>
<evidence type="ECO:0000256" key="1">
    <source>
        <dbReference type="SAM" id="SignalP"/>
    </source>
</evidence>
<gene>
    <name evidence="2" type="ORF">LT85_p039</name>
</gene>
<geneLocation type="plasmid" evidence="2 3">
    <name>unnamed</name>
</geneLocation>
<reference evidence="3" key="1">
    <citation type="journal article" date="2014" name="Soil Biol. Biochem.">
        <title>Structure and function of bacterial communities in ageing soils: Insights from the Mendocino ecological staircase.</title>
        <authorList>
            <person name="Uroz S."/>
            <person name="Tech J.J."/>
            <person name="Sawaya N.A."/>
            <person name="Frey-Klett P."/>
            <person name="Leveau J.H.J."/>
        </authorList>
    </citation>
    <scope>NUCLEOTIDE SEQUENCE [LARGE SCALE GENOMIC DNA]</scope>
    <source>
        <strain evidence="3">Cal35</strain>
        <plasmid evidence="3">unnamed</plasmid>
    </source>
</reference>
<name>A0A0A1FHH6_9BURK</name>
<sequence length="105" mass="11592">MVSNKGSRRRNLVALAFGAVLSLSMYKASTLLVTSANANERENIYCMNQLGGNSIGAVTRINNRLYRCAATAVLKKNNTIYTYSVAWVEMSKEEIHVDADGNEEE</sequence>
<feature type="chain" id="PRO_5001974311" evidence="1">
    <location>
        <begin position="39"/>
        <end position="105"/>
    </location>
</feature>
<accession>A0A0A1FHH6</accession>
<dbReference type="AlphaFoldDB" id="A0A0A1FHH6"/>
<evidence type="ECO:0000313" key="3">
    <source>
        <dbReference type="Proteomes" id="UP000030302"/>
    </source>
</evidence>
<proteinExistence type="predicted"/>
<keyword evidence="1" id="KW-0732">Signal</keyword>
<protein>
    <submittedName>
        <fullName evidence="2">Uncharacterized protein</fullName>
    </submittedName>
</protein>
<keyword evidence="3" id="KW-1185">Reference proteome</keyword>